<dbReference type="FunFam" id="1.20.120.980:FF:000003">
    <property type="entry name" value="Serine protease 16"/>
    <property type="match status" value="1"/>
</dbReference>
<name>F6SKG8_CIOIN</name>
<reference evidence="7" key="2">
    <citation type="journal article" date="2008" name="Genome Biol.">
        <title>Improved genome assembly and evidence-based global gene model set for the chordate Ciona intestinalis: new insight into intron and operon populations.</title>
        <authorList>
            <person name="Satou Y."/>
            <person name="Mineta K."/>
            <person name="Ogasawara M."/>
            <person name="Sasakura Y."/>
            <person name="Shoguchi E."/>
            <person name="Ueno K."/>
            <person name="Yamada L."/>
            <person name="Matsumoto J."/>
            <person name="Wasserscheid J."/>
            <person name="Dewar K."/>
            <person name="Wiley G.B."/>
            <person name="Macmil S.L."/>
            <person name="Roe B.A."/>
            <person name="Zeller R.W."/>
            <person name="Hastings K.E."/>
            <person name="Lemaire P."/>
            <person name="Lindquist E."/>
            <person name="Endo T."/>
            <person name="Hotta K."/>
            <person name="Inaba K."/>
        </authorList>
    </citation>
    <scope>NUCLEOTIDE SEQUENCE [LARGE SCALE GENOMIC DNA]</scope>
    <source>
        <strain evidence="7">wild type</strain>
    </source>
</reference>
<dbReference type="GO" id="GO:0006508">
    <property type="term" value="P:proteolysis"/>
    <property type="evidence" value="ECO:0007669"/>
    <property type="project" value="UniProtKB-KW"/>
</dbReference>
<dbReference type="AlphaFoldDB" id="F6SKG8"/>
<reference evidence="8" key="1">
    <citation type="journal article" date="2002" name="Science">
        <title>The draft genome of Ciona intestinalis: insights into chordate and vertebrate origins.</title>
        <authorList>
            <person name="Dehal P."/>
            <person name="Satou Y."/>
            <person name="Campbell R.K."/>
            <person name="Chapman J."/>
            <person name="Degnan B."/>
            <person name="De Tomaso A."/>
            <person name="Davidson B."/>
            <person name="Di Gregorio A."/>
            <person name="Gelpke M."/>
            <person name="Goodstein D.M."/>
            <person name="Harafuji N."/>
            <person name="Hastings K.E."/>
            <person name="Ho I."/>
            <person name="Hotta K."/>
            <person name="Huang W."/>
            <person name="Kawashima T."/>
            <person name="Lemaire P."/>
            <person name="Martinez D."/>
            <person name="Meinertzhagen I.A."/>
            <person name="Necula S."/>
            <person name="Nonaka M."/>
            <person name="Putnam N."/>
            <person name="Rash S."/>
            <person name="Saiga H."/>
            <person name="Satake M."/>
            <person name="Terry A."/>
            <person name="Yamada L."/>
            <person name="Wang H.G."/>
            <person name="Awazu S."/>
            <person name="Azumi K."/>
            <person name="Boore J."/>
            <person name="Branno M."/>
            <person name="Chin-Bow S."/>
            <person name="DeSantis R."/>
            <person name="Doyle S."/>
            <person name="Francino P."/>
            <person name="Keys D.N."/>
            <person name="Haga S."/>
            <person name="Hayashi H."/>
            <person name="Hino K."/>
            <person name="Imai K.S."/>
            <person name="Inaba K."/>
            <person name="Kano S."/>
            <person name="Kobayashi K."/>
            <person name="Kobayashi M."/>
            <person name="Lee B.I."/>
            <person name="Makabe K.W."/>
            <person name="Manohar C."/>
            <person name="Matassi G."/>
            <person name="Medina M."/>
            <person name="Mochizuki Y."/>
            <person name="Mount S."/>
            <person name="Morishita T."/>
            <person name="Miura S."/>
            <person name="Nakayama A."/>
            <person name="Nishizaka S."/>
            <person name="Nomoto H."/>
            <person name="Ohta F."/>
            <person name="Oishi K."/>
            <person name="Rigoutsos I."/>
            <person name="Sano M."/>
            <person name="Sasaki A."/>
            <person name="Sasakura Y."/>
            <person name="Shoguchi E."/>
            <person name="Shin-i T."/>
            <person name="Spagnuolo A."/>
            <person name="Stainier D."/>
            <person name="Suzuki M.M."/>
            <person name="Tassy O."/>
            <person name="Takatori N."/>
            <person name="Tokuoka M."/>
            <person name="Yagi K."/>
            <person name="Yoshizaki F."/>
            <person name="Wada S."/>
            <person name="Zhang C."/>
            <person name="Hyatt P.D."/>
            <person name="Larimer F."/>
            <person name="Detter C."/>
            <person name="Doggett N."/>
            <person name="Glavina T."/>
            <person name="Hawkins T."/>
            <person name="Richardson P."/>
            <person name="Lucas S."/>
            <person name="Kohara Y."/>
            <person name="Levine M."/>
            <person name="Satoh N."/>
            <person name="Rokhsar D.S."/>
        </authorList>
    </citation>
    <scope>NUCLEOTIDE SEQUENCE [LARGE SCALE GENOMIC DNA]</scope>
</reference>
<dbReference type="InterPro" id="IPR042269">
    <property type="entry name" value="Ser_carbopepase_S28_SKS"/>
</dbReference>
<organism evidence="7 8">
    <name type="scientific">Ciona intestinalis</name>
    <name type="common">Transparent sea squirt</name>
    <name type="synonym">Ascidia intestinalis</name>
    <dbReference type="NCBI Taxonomy" id="7719"/>
    <lineage>
        <taxon>Eukaryota</taxon>
        <taxon>Metazoa</taxon>
        <taxon>Chordata</taxon>
        <taxon>Tunicata</taxon>
        <taxon>Ascidiacea</taxon>
        <taxon>Phlebobranchia</taxon>
        <taxon>Cionidae</taxon>
        <taxon>Ciona</taxon>
    </lineage>
</organism>
<dbReference type="STRING" id="7719.ENSCINP00000008312"/>
<proteinExistence type="inferred from homology"/>
<dbReference type="Gene3D" id="3.40.50.1820">
    <property type="entry name" value="alpha/beta hydrolase"/>
    <property type="match status" value="1"/>
</dbReference>
<keyword evidence="8" id="KW-1185">Reference proteome</keyword>
<evidence type="ECO:0000256" key="2">
    <source>
        <dbReference type="ARBA" id="ARBA00022670"/>
    </source>
</evidence>
<dbReference type="InParanoid" id="F6SKG8"/>
<keyword evidence="2" id="KW-0645">Protease</keyword>
<dbReference type="GO" id="GO:0070008">
    <property type="term" value="F:serine-type exopeptidase activity"/>
    <property type="evidence" value="ECO:0007669"/>
    <property type="project" value="InterPro"/>
</dbReference>
<evidence type="ECO:0000256" key="4">
    <source>
        <dbReference type="ARBA" id="ARBA00022801"/>
    </source>
</evidence>
<dbReference type="InterPro" id="IPR008758">
    <property type="entry name" value="Peptidase_S28"/>
</dbReference>
<dbReference type="Proteomes" id="UP000008144">
    <property type="component" value="Chromosome 6"/>
</dbReference>
<keyword evidence="5" id="KW-0325">Glycoprotein</keyword>
<dbReference type="EMBL" id="EAAA01002282">
    <property type="status" value="NOT_ANNOTATED_CDS"/>
    <property type="molecule type" value="Genomic_DNA"/>
</dbReference>
<evidence type="ECO:0000256" key="5">
    <source>
        <dbReference type="ARBA" id="ARBA00023180"/>
    </source>
</evidence>
<dbReference type="Pfam" id="PF05577">
    <property type="entry name" value="Peptidase_S28"/>
    <property type="match status" value="1"/>
</dbReference>
<reference evidence="7" key="4">
    <citation type="submission" date="2025-09" db="UniProtKB">
        <authorList>
            <consortium name="Ensembl"/>
        </authorList>
    </citation>
    <scope>IDENTIFICATION</scope>
</reference>
<dbReference type="GO" id="GO:0008239">
    <property type="term" value="F:dipeptidyl-peptidase activity"/>
    <property type="evidence" value="ECO:0000318"/>
    <property type="project" value="GO_Central"/>
</dbReference>
<reference evidence="7" key="3">
    <citation type="submission" date="2025-08" db="UniProtKB">
        <authorList>
            <consortium name="Ensembl"/>
        </authorList>
    </citation>
    <scope>IDENTIFICATION</scope>
</reference>
<keyword evidence="4" id="KW-0378">Hydrolase</keyword>
<keyword evidence="6" id="KW-0472">Membrane</keyword>
<dbReference type="SUPFAM" id="SSF53474">
    <property type="entry name" value="alpha/beta-Hydrolases"/>
    <property type="match status" value="1"/>
</dbReference>
<dbReference type="PANTHER" id="PTHR11010:SF117">
    <property type="entry name" value="SERINE PROTEASE 16"/>
    <property type="match status" value="1"/>
</dbReference>
<dbReference type="PANTHER" id="PTHR11010">
    <property type="entry name" value="PROTEASE S28 PRO-X CARBOXYPEPTIDASE-RELATED"/>
    <property type="match status" value="1"/>
</dbReference>
<dbReference type="OMA" id="HYAEHFG"/>
<protein>
    <submittedName>
        <fullName evidence="7">Uncharacterized protein</fullName>
    </submittedName>
</protein>
<evidence type="ECO:0000256" key="1">
    <source>
        <dbReference type="ARBA" id="ARBA00011079"/>
    </source>
</evidence>
<dbReference type="Gene3D" id="1.20.120.980">
    <property type="entry name" value="Serine carboxypeptidase S28, SKS domain"/>
    <property type="match status" value="1"/>
</dbReference>
<keyword evidence="6" id="KW-1133">Transmembrane helix</keyword>
<dbReference type="InterPro" id="IPR029058">
    <property type="entry name" value="AB_hydrolase_fold"/>
</dbReference>
<dbReference type="GeneTree" id="ENSGT00940000164087"/>
<keyword evidence="3" id="KW-0732">Signal</keyword>
<accession>F6SKG8</accession>
<dbReference type="HOGENOM" id="CLU_020959_3_1_1"/>
<keyword evidence="6" id="KW-0812">Transmembrane</keyword>
<evidence type="ECO:0000313" key="8">
    <source>
        <dbReference type="Proteomes" id="UP000008144"/>
    </source>
</evidence>
<evidence type="ECO:0000256" key="6">
    <source>
        <dbReference type="SAM" id="Phobius"/>
    </source>
</evidence>
<dbReference type="Ensembl" id="ENSCINT00000008312.3">
    <property type="protein sequence ID" value="ENSCINP00000008312.3"/>
    <property type="gene ID" value="ENSCING00000004029.3"/>
</dbReference>
<comment type="similarity">
    <text evidence="1">Belongs to the peptidase S28 family.</text>
</comment>
<sequence length="497" mass="55687">QRQKYLYLKSGIYSLPLNLFILTVALTHCVYGFNFYQNLKFAHKFESSKQDSANDRWIEQRLNNFDSANVHTWKQRYFANNQFSTPNGPVFLSIGGEGPAGSIWMTKGHWVTMAKQTGAMLFMIEHRFYGKSHPTPDASLESLSVLSSEQALADIANFITNITAEYKLAGRKWIVFGGSYSGSLAIWARYKYPHLISGAVSASAPLHPIVNFDGYQEVVQRSLQTLGSPKCVQNLANATTEITSLMKTTAGRKILTSEFNLCHALSDDVLDNQYFQESVAGSIQDVVQYNRDNMHFEGHGPAFNISYICHILDDVNLGSPLKRYAEINRLTLKESNVSCLDSSYQKFVSDTKATSWDKATGMRQWLYQTCTEFGWFQSSDSTHQPFKGFPLKFSIQQCQDIFGIPSEIIYKGVQRSTENYGGLSVAGLVTNVTLYNGLIDPWSDVSYMAGTDVGIVSLIVPNTAHCAIMYPASDKDSIYLKKARLDVENAVKEWLGM</sequence>
<evidence type="ECO:0000256" key="3">
    <source>
        <dbReference type="ARBA" id="ARBA00022729"/>
    </source>
</evidence>
<evidence type="ECO:0000313" key="7">
    <source>
        <dbReference type="Ensembl" id="ENSCINP00000008312.3"/>
    </source>
</evidence>
<feature type="transmembrane region" description="Helical" evidence="6">
    <location>
        <begin position="12"/>
        <end position="33"/>
    </location>
</feature>